<dbReference type="InterPro" id="IPR003829">
    <property type="entry name" value="Pirin_N_dom"/>
</dbReference>
<keyword evidence="8" id="KW-1185">Reference proteome</keyword>
<dbReference type="InterPro" id="IPR008778">
    <property type="entry name" value="Pirin_C_dom"/>
</dbReference>
<protein>
    <recommendedName>
        <fullName evidence="9">Pirin</fullName>
    </recommendedName>
</protein>
<dbReference type="Gene3D" id="2.60.120.10">
    <property type="entry name" value="Jelly Rolls"/>
    <property type="match status" value="2"/>
</dbReference>
<dbReference type="InterPro" id="IPR012093">
    <property type="entry name" value="Pirin"/>
</dbReference>
<sequence length="356" mass="39184">MFSRIAQSFKKETAPPTSKIHRSTRNMSSKPSTTTMFRGLPVIPDETYTTNTPRKISKSFLAAEVEEGVGMRVRRGIGLARLPHLSPFIMLDHFNSTFGNDMDASAPDHPHRGQETISYIISGGVDHEDFAGNRGTLEAGDLQFMTAGRGIMHSEIPIHNGNGEPNVGMQLWVDLPKELKYCEPRYRDLKAKEIPEAVEDGGSGLAFGVESKKELSYTPVWYLHFTVQPGGSLHQSLPQTWNAFAYVLEGAIQVSNGSDAEAPSRSIGQFHMAVFEQEGDSVSISVSADAKEAANFILVAGLPLDQPIVQYGPFVVTSREEVQQAVRDFRRGENGFERAVGWVSENSKSRRNSVVV</sequence>
<dbReference type="PANTHER" id="PTHR13903">
    <property type="entry name" value="PIRIN-RELATED"/>
    <property type="match status" value="1"/>
</dbReference>
<proteinExistence type="inferred from homology"/>
<evidence type="ECO:0000256" key="2">
    <source>
        <dbReference type="PIRSR" id="PIRSR006232-1"/>
    </source>
</evidence>
<name>A0A4Q4QYK9_9PLEO</name>
<evidence type="ECO:0000313" key="8">
    <source>
        <dbReference type="Proteomes" id="UP000293823"/>
    </source>
</evidence>
<evidence type="ECO:0000313" key="7">
    <source>
        <dbReference type="EMBL" id="RYO48871.1"/>
    </source>
</evidence>
<dbReference type="CDD" id="cd02909">
    <property type="entry name" value="cupin_pirin_N"/>
    <property type="match status" value="1"/>
</dbReference>
<feature type="domain" description="Pirin C-terminal" evidence="6">
    <location>
        <begin position="222"/>
        <end position="335"/>
    </location>
</feature>
<evidence type="ECO:0000259" key="5">
    <source>
        <dbReference type="Pfam" id="PF02678"/>
    </source>
</evidence>
<feature type="region of interest" description="Disordered" evidence="4">
    <location>
        <begin position="1"/>
        <end position="38"/>
    </location>
</feature>
<dbReference type="Proteomes" id="UP000293823">
    <property type="component" value="Unassembled WGS sequence"/>
</dbReference>
<dbReference type="OrthoDB" id="198735at2759"/>
<dbReference type="AlphaFoldDB" id="A0A4Q4QYK9"/>
<feature type="binding site" evidence="2">
    <location>
        <position position="111"/>
    </location>
    <ligand>
        <name>Fe cation</name>
        <dbReference type="ChEBI" id="CHEBI:24875"/>
    </ligand>
</feature>
<keyword evidence="2" id="KW-0479">Metal-binding</keyword>
<dbReference type="Pfam" id="PF02678">
    <property type="entry name" value="Pirin"/>
    <property type="match status" value="1"/>
</dbReference>
<dbReference type="InterPro" id="IPR014710">
    <property type="entry name" value="RmlC-like_jellyroll"/>
</dbReference>
<dbReference type="CDD" id="cd02247">
    <property type="entry name" value="cupin_pirin_C"/>
    <property type="match status" value="1"/>
</dbReference>
<evidence type="ECO:0000259" key="6">
    <source>
        <dbReference type="Pfam" id="PF05726"/>
    </source>
</evidence>
<evidence type="ECO:0000256" key="3">
    <source>
        <dbReference type="RuleBase" id="RU003457"/>
    </source>
</evidence>
<feature type="binding site" evidence="2">
    <location>
        <position position="109"/>
    </location>
    <ligand>
        <name>Fe cation</name>
        <dbReference type="ChEBI" id="CHEBI:24875"/>
    </ligand>
</feature>
<dbReference type="InterPro" id="IPR011051">
    <property type="entry name" value="RmlC_Cupin_sf"/>
</dbReference>
<feature type="binding site" evidence="2">
    <location>
        <position position="155"/>
    </location>
    <ligand>
        <name>Fe cation</name>
        <dbReference type="ChEBI" id="CHEBI:24875"/>
    </ligand>
</feature>
<dbReference type="SUPFAM" id="SSF51182">
    <property type="entry name" value="RmlC-like cupins"/>
    <property type="match status" value="1"/>
</dbReference>
<dbReference type="EMBL" id="PEJP01000047">
    <property type="protein sequence ID" value="RYO48871.1"/>
    <property type="molecule type" value="Genomic_DNA"/>
</dbReference>
<feature type="binding site" evidence="2">
    <location>
        <position position="153"/>
    </location>
    <ligand>
        <name>Fe cation</name>
        <dbReference type="ChEBI" id="CHEBI:24875"/>
    </ligand>
</feature>
<reference evidence="8" key="1">
    <citation type="journal article" date="2019" name="bioRxiv">
        <title>Genomics, evolutionary history and diagnostics of the Alternaria alternata species group including apple and Asian pear pathotypes.</title>
        <authorList>
            <person name="Armitage A.D."/>
            <person name="Cockerton H.M."/>
            <person name="Sreenivasaprasad S."/>
            <person name="Woodhall J.W."/>
            <person name="Lane C.R."/>
            <person name="Harrison R.J."/>
            <person name="Clarkson J.P."/>
        </authorList>
    </citation>
    <scope>NUCLEOTIDE SEQUENCE [LARGE SCALE GENOMIC DNA]</scope>
    <source>
        <strain evidence="8">RGR 97.0016</strain>
    </source>
</reference>
<gene>
    <name evidence="7" type="ORF">AA0113_g9897</name>
</gene>
<keyword evidence="2" id="KW-0408">Iron</keyword>
<evidence type="ECO:0008006" key="9">
    <source>
        <dbReference type="Google" id="ProtNLM"/>
    </source>
</evidence>
<comment type="similarity">
    <text evidence="1 3">Belongs to the pirin family.</text>
</comment>
<comment type="caution">
    <text evidence="7">The sequence shown here is derived from an EMBL/GenBank/DDBJ whole genome shotgun (WGS) entry which is preliminary data.</text>
</comment>
<dbReference type="PIRSF" id="PIRSF006232">
    <property type="entry name" value="Pirin"/>
    <property type="match status" value="1"/>
</dbReference>
<dbReference type="PANTHER" id="PTHR13903:SF8">
    <property type="entry name" value="PIRIN"/>
    <property type="match status" value="1"/>
</dbReference>
<comment type="cofactor">
    <cofactor evidence="2">
        <name>Fe cation</name>
        <dbReference type="ChEBI" id="CHEBI:24875"/>
    </cofactor>
    <text evidence="2">Binds 1 Fe cation per subunit.</text>
</comment>
<feature type="domain" description="Pirin N-terminal" evidence="5">
    <location>
        <begin position="72"/>
        <end position="173"/>
    </location>
</feature>
<accession>A0A4Q4QYK9</accession>
<dbReference type="GO" id="GO:0046872">
    <property type="term" value="F:metal ion binding"/>
    <property type="evidence" value="ECO:0007669"/>
    <property type="project" value="UniProtKB-KW"/>
</dbReference>
<evidence type="ECO:0000256" key="1">
    <source>
        <dbReference type="ARBA" id="ARBA00008416"/>
    </source>
</evidence>
<organism evidence="7 8">
    <name type="scientific">Alternaria arborescens</name>
    <dbReference type="NCBI Taxonomy" id="156630"/>
    <lineage>
        <taxon>Eukaryota</taxon>
        <taxon>Fungi</taxon>
        <taxon>Dikarya</taxon>
        <taxon>Ascomycota</taxon>
        <taxon>Pezizomycotina</taxon>
        <taxon>Dothideomycetes</taxon>
        <taxon>Pleosporomycetidae</taxon>
        <taxon>Pleosporales</taxon>
        <taxon>Pleosporineae</taxon>
        <taxon>Pleosporaceae</taxon>
        <taxon>Alternaria</taxon>
        <taxon>Alternaria sect. Alternaria</taxon>
    </lineage>
</organism>
<feature type="compositionally biased region" description="Polar residues" evidence="4">
    <location>
        <begin position="25"/>
        <end position="36"/>
    </location>
</feature>
<dbReference type="Pfam" id="PF05726">
    <property type="entry name" value="Pirin_C"/>
    <property type="match status" value="1"/>
</dbReference>
<evidence type="ECO:0000256" key="4">
    <source>
        <dbReference type="SAM" id="MobiDB-lite"/>
    </source>
</evidence>